<feature type="transmembrane region" description="Helical" evidence="5">
    <location>
        <begin position="41"/>
        <end position="63"/>
    </location>
</feature>
<evidence type="ECO:0000313" key="7">
    <source>
        <dbReference type="Proteomes" id="UP000811282"/>
    </source>
</evidence>
<evidence type="ECO:0000256" key="2">
    <source>
        <dbReference type="ARBA" id="ARBA00022692"/>
    </source>
</evidence>
<organism evidence="6 7">
    <name type="scientific">Candidatus Sodalis endolongispinus</name>
    <dbReference type="NCBI Taxonomy" id="2812662"/>
    <lineage>
        <taxon>Bacteria</taxon>
        <taxon>Pseudomonadati</taxon>
        <taxon>Pseudomonadota</taxon>
        <taxon>Gammaproteobacteria</taxon>
        <taxon>Enterobacterales</taxon>
        <taxon>Bruguierivoracaceae</taxon>
        <taxon>Sodalis</taxon>
    </lineage>
</organism>
<evidence type="ECO:0000256" key="1">
    <source>
        <dbReference type="ARBA" id="ARBA00022475"/>
    </source>
</evidence>
<evidence type="ECO:0000256" key="5">
    <source>
        <dbReference type="SAM" id="Phobius"/>
    </source>
</evidence>
<keyword evidence="3 5" id="KW-1133">Transmembrane helix</keyword>
<gene>
    <name evidence="6" type="ORF">JZM24_01340</name>
</gene>
<name>A0ABS5Y8T9_9GAMM</name>
<comment type="caution">
    <text evidence="6">The sequence shown here is derived from an EMBL/GenBank/DDBJ whole genome shotgun (WGS) entry which is preliminary data.</text>
</comment>
<dbReference type="Proteomes" id="UP000811282">
    <property type="component" value="Unassembled WGS sequence"/>
</dbReference>
<accession>A0ABS5Y8T9</accession>
<proteinExistence type="predicted"/>
<keyword evidence="4 5" id="KW-0472">Membrane</keyword>
<evidence type="ECO:0000313" key="6">
    <source>
        <dbReference type="EMBL" id="MBT9431147.1"/>
    </source>
</evidence>
<keyword evidence="7" id="KW-1185">Reference proteome</keyword>
<evidence type="ECO:0000256" key="3">
    <source>
        <dbReference type="ARBA" id="ARBA00022989"/>
    </source>
</evidence>
<keyword evidence="2 5" id="KW-0812">Transmembrane</keyword>
<keyword evidence="1" id="KW-1003">Cell membrane</keyword>
<dbReference type="Pfam" id="PF07869">
    <property type="entry name" value="DUF1656"/>
    <property type="match status" value="1"/>
</dbReference>
<evidence type="ECO:0000256" key="4">
    <source>
        <dbReference type="ARBA" id="ARBA00023136"/>
    </source>
</evidence>
<dbReference type="EMBL" id="JAFJYC010000001">
    <property type="protein sequence ID" value="MBT9431147.1"/>
    <property type="molecule type" value="Genomic_DNA"/>
</dbReference>
<dbReference type="RefSeq" id="WP_215668309.1">
    <property type="nucleotide sequence ID" value="NZ_JAFJYC010000001.1"/>
</dbReference>
<protein>
    <submittedName>
        <fullName evidence="6">DUF1656 domain-containing protein</fullName>
    </submittedName>
</protein>
<feature type="transmembrane region" description="Helical" evidence="5">
    <location>
        <begin position="7"/>
        <end position="29"/>
    </location>
</feature>
<dbReference type="InterPro" id="IPR012451">
    <property type="entry name" value="DUF1656"/>
</dbReference>
<sequence length="69" mass="7918">MIGEASFYGMFIPWLMLLALGALGLFFVVRRLLAALGLYHWIWHPALFDIAFYCLLLHGLTYATSLLQR</sequence>
<reference evidence="6 7" key="1">
    <citation type="journal article" date="2021" name="Genome Biol. Evol.">
        <title>The evolution of interdependence in a four-way mealybug symbiosis.</title>
        <authorList>
            <person name="Garber A.I."/>
            <person name="Kupper M."/>
            <person name="Laetsch D.R."/>
            <person name="Weldon S.R."/>
            <person name="Ladinsky M.S."/>
            <person name="Bjorkman P.J."/>
            <person name="McCutcheon J.P."/>
        </authorList>
    </citation>
    <scope>NUCLEOTIDE SEQUENCE [LARGE SCALE GENOMIC DNA]</scope>
    <source>
        <strain evidence="6">SOD</strain>
    </source>
</reference>